<protein>
    <submittedName>
        <fullName evidence="1">Uncharacterized protein</fullName>
    </submittedName>
</protein>
<gene>
    <name evidence="1" type="ORF">SSIN_0621</name>
</gene>
<name>A0A0A0DKR9_9STRE</name>
<dbReference type="Proteomes" id="UP000030019">
    <property type="component" value="Unassembled WGS sequence"/>
</dbReference>
<proteinExistence type="predicted"/>
<organism evidence="1 2">
    <name type="scientific">Streptococcus sinensis</name>
    <dbReference type="NCBI Taxonomy" id="176090"/>
    <lineage>
        <taxon>Bacteria</taxon>
        <taxon>Bacillati</taxon>
        <taxon>Bacillota</taxon>
        <taxon>Bacilli</taxon>
        <taxon>Lactobacillales</taxon>
        <taxon>Streptococcaceae</taxon>
        <taxon>Streptococcus</taxon>
    </lineage>
</organism>
<accession>A0A0A0DKR9</accession>
<keyword evidence="2" id="KW-1185">Reference proteome</keyword>
<dbReference type="EMBL" id="JPEN01000045">
    <property type="protein sequence ID" value="KGM37567.1"/>
    <property type="molecule type" value="Genomic_DNA"/>
</dbReference>
<reference evidence="1 2" key="1">
    <citation type="submission" date="2014-06" db="EMBL/GenBank/DDBJ databases">
        <authorList>
            <person name="Teng J.L."/>
            <person name="Huang Y."/>
            <person name="Tse H."/>
            <person name="Lau S.K."/>
            <person name="Woo P.C."/>
        </authorList>
    </citation>
    <scope>NUCLEOTIDE SEQUENCE [LARGE SCALE GENOMIC DNA]</scope>
    <source>
        <strain evidence="1 2">HKU4</strain>
    </source>
</reference>
<evidence type="ECO:0000313" key="1">
    <source>
        <dbReference type="EMBL" id="KGM37567.1"/>
    </source>
</evidence>
<sequence length="37" mass="4497">MRHQSFQFFIGKFSSFVLENIWPHLMVDQQNLLEETV</sequence>
<evidence type="ECO:0000313" key="2">
    <source>
        <dbReference type="Proteomes" id="UP000030019"/>
    </source>
</evidence>
<dbReference type="AlphaFoldDB" id="A0A0A0DKR9"/>
<comment type="caution">
    <text evidence="1">The sequence shown here is derived from an EMBL/GenBank/DDBJ whole genome shotgun (WGS) entry which is preliminary data.</text>
</comment>